<dbReference type="NCBIfam" id="TIGR04380">
    <property type="entry name" value="myo_inos_iolG"/>
    <property type="match status" value="1"/>
</dbReference>
<comment type="similarity">
    <text evidence="1">Belongs to the Gfo/Idh/MocA family.</text>
</comment>
<dbReference type="AlphaFoldDB" id="A0A165Q852"/>
<evidence type="ECO:0000259" key="4">
    <source>
        <dbReference type="Pfam" id="PF22725"/>
    </source>
</evidence>
<gene>
    <name evidence="5" type="ORF">AV654_30795</name>
</gene>
<dbReference type="GO" id="GO:0016491">
    <property type="term" value="F:oxidoreductase activity"/>
    <property type="evidence" value="ECO:0007669"/>
    <property type="project" value="UniProtKB-KW"/>
</dbReference>
<dbReference type="Gene3D" id="3.40.50.720">
    <property type="entry name" value="NAD(P)-binding Rossmann-like Domain"/>
    <property type="match status" value="1"/>
</dbReference>
<dbReference type="PANTHER" id="PTHR42840">
    <property type="entry name" value="NAD(P)-BINDING ROSSMANN-FOLD SUPERFAMILY PROTEIN-RELATED"/>
    <property type="match status" value="1"/>
</dbReference>
<keyword evidence="6" id="KW-1185">Reference proteome</keyword>
<dbReference type="InterPro" id="IPR036291">
    <property type="entry name" value="NAD(P)-bd_dom_sf"/>
</dbReference>
<comment type="caution">
    <text evidence="5">The sequence shown here is derived from an EMBL/GenBank/DDBJ whole genome shotgun (WGS) entry which is preliminary data.</text>
</comment>
<dbReference type="InterPro" id="IPR030827">
    <property type="entry name" value="Myo_inos_IolG"/>
</dbReference>
<dbReference type="InterPro" id="IPR000683">
    <property type="entry name" value="Gfo/Idh/MocA-like_OxRdtase_N"/>
</dbReference>
<reference evidence="6" key="1">
    <citation type="submission" date="2016-01" db="EMBL/GenBank/DDBJ databases">
        <title>Draft genome of Chromobacterium sp. F49.</title>
        <authorList>
            <person name="Hong K.W."/>
        </authorList>
    </citation>
    <scope>NUCLEOTIDE SEQUENCE [LARGE SCALE GENOMIC DNA]</scope>
    <source>
        <strain evidence="6">M63</strain>
    </source>
</reference>
<organism evidence="5 6">
    <name type="scientific">Paenibacillus elgii</name>
    <dbReference type="NCBI Taxonomy" id="189691"/>
    <lineage>
        <taxon>Bacteria</taxon>
        <taxon>Bacillati</taxon>
        <taxon>Bacillota</taxon>
        <taxon>Bacilli</taxon>
        <taxon>Bacillales</taxon>
        <taxon>Paenibacillaceae</taxon>
        <taxon>Paenibacillus</taxon>
    </lineage>
</organism>
<dbReference type="OrthoDB" id="9815825at2"/>
<dbReference type="GO" id="GO:0000166">
    <property type="term" value="F:nucleotide binding"/>
    <property type="evidence" value="ECO:0007669"/>
    <property type="project" value="InterPro"/>
</dbReference>
<evidence type="ECO:0000259" key="3">
    <source>
        <dbReference type="Pfam" id="PF01408"/>
    </source>
</evidence>
<dbReference type="SUPFAM" id="SSF55347">
    <property type="entry name" value="Glyceraldehyde-3-phosphate dehydrogenase-like, C-terminal domain"/>
    <property type="match status" value="1"/>
</dbReference>
<feature type="domain" description="GFO/IDH/MocA-like oxidoreductase" evidence="4">
    <location>
        <begin position="133"/>
        <end position="250"/>
    </location>
</feature>
<proteinExistence type="inferred from homology"/>
<keyword evidence="2" id="KW-0560">Oxidoreductase</keyword>
<evidence type="ECO:0000313" key="5">
    <source>
        <dbReference type="EMBL" id="KZE73964.1"/>
    </source>
</evidence>
<name>A0A165Q852_9BACL</name>
<dbReference type="Pfam" id="PF01408">
    <property type="entry name" value="GFO_IDH_MocA"/>
    <property type="match status" value="1"/>
</dbReference>
<evidence type="ECO:0000313" key="6">
    <source>
        <dbReference type="Proteomes" id="UP000076563"/>
    </source>
</evidence>
<dbReference type="EMBL" id="LQRA01000083">
    <property type="protein sequence ID" value="KZE73964.1"/>
    <property type="molecule type" value="Genomic_DNA"/>
</dbReference>
<dbReference type="PANTHER" id="PTHR42840:SF3">
    <property type="entry name" value="BINDING ROSSMANN FOLD OXIDOREDUCTASE, PUTATIVE (AFU_ORTHOLOGUE AFUA_2G10240)-RELATED"/>
    <property type="match status" value="1"/>
</dbReference>
<dbReference type="RefSeq" id="WP_063186166.1">
    <property type="nucleotide sequence ID" value="NZ_CP121215.1"/>
</dbReference>
<dbReference type="Pfam" id="PF22725">
    <property type="entry name" value="GFO_IDH_MocA_C3"/>
    <property type="match status" value="1"/>
</dbReference>
<protein>
    <submittedName>
        <fullName evidence="5">Inositol 2-dehydrogenase</fullName>
    </submittedName>
</protein>
<dbReference type="Gene3D" id="3.30.360.10">
    <property type="entry name" value="Dihydrodipicolinate Reductase, domain 2"/>
    <property type="match status" value="1"/>
</dbReference>
<evidence type="ECO:0000256" key="1">
    <source>
        <dbReference type="ARBA" id="ARBA00010928"/>
    </source>
</evidence>
<sequence length="342" mass="38210">MERIKIGIIGAGRIGKLHAENLKQLPQVEIKTISDIFADNIRDWAVQNGIANVTADYQDIMRDPEIAAVFICSPTDTHIAIIEEAAKAGKHIFCEKPISFALDKTVQALELVEKSGVKFQTGFNRRFDHNMSRIQELVREGKIGDTHILKITSRDPAPPHKEYIPASGGMFIDMTIHDFDIARFMVGSDVEEVFVQGAVLVDPVFAECGDIDTAIISLKFKNGALGVIDNSRQAHFYDQRVEVFGSKGCLTIQNDYPSSAELYTADGVYRDKPLYFFLERYNEAYVKEVKAFIDALVHDTPVPVSANDGYQAELIAHAAKLSLQEKRPVKVEEVLTQWHISV</sequence>
<feature type="domain" description="Gfo/Idh/MocA-like oxidoreductase N-terminal" evidence="3">
    <location>
        <begin position="4"/>
        <end position="123"/>
    </location>
</feature>
<dbReference type="InterPro" id="IPR055170">
    <property type="entry name" value="GFO_IDH_MocA-like_dom"/>
</dbReference>
<dbReference type="eggNOG" id="COG0673">
    <property type="taxonomic scope" value="Bacteria"/>
</dbReference>
<dbReference type="SUPFAM" id="SSF51735">
    <property type="entry name" value="NAD(P)-binding Rossmann-fold domains"/>
    <property type="match status" value="1"/>
</dbReference>
<accession>A0A165Q852</accession>
<dbReference type="STRING" id="1007103.GCA_000213315_06539"/>
<evidence type="ECO:0000256" key="2">
    <source>
        <dbReference type="ARBA" id="ARBA00023002"/>
    </source>
</evidence>
<dbReference type="Proteomes" id="UP000076563">
    <property type="component" value="Unassembled WGS sequence"/>
</dbReference>